<reference evidence="2" key="1">
    <citation type="journal article" date="2015" name="Nature">
        <title>Complex archaea that bridge the gap between prokaryotes and eukaryotes.</title>
        <authorList>
            <person name="Spang A."/>
            <person name="Saw J.H."/>
            <person name="Jorgensen S.L."/>
            <person name="Zaremba-Niedzwiedzka K."/>
            <person name="Martijn J."/>
            <person name="Lind A.E."/>
            <person name="van Eijk R."/>
            <person name="Schleper C."/>
            <person name="Guy L."/>
            <person name="Ettema T.J."/>
        </authorList>
    </citation>
    <scope>NUCLEOTIDE SEQUENCE</scope>
</reference>
<evidence type="ECO:0000256" key="1">
    <source>
        <dbReference type="SAM" id="Phobius"/>
    </source>
</evidence>
<dbReference type="AlphaFoldDB" id="A0A0F9JGQ3"/>
<keyword evidence="1" id="KW-0472">Membrane</keyword>
<organism evidence="2">
    <name type="scientific">marine sediment metagenome</name>
    <dbReference type="NCBI Taxonomy" id="412755"/>
    <lineage>
        <taxon>unclassified sequences</taxon>
        <taxon>metagenomes</taxon>
        <taxon>ecological metagenomes</taxon>
    </lineage>
</organism>
<keyword evidence="1" id="KW-1133">Transmembrane helix</keyword>
<comment type="caution">
    <text evidence="2">The sequence shown here is derived from an EMBL/GenBank/DDBJ whole genome shotgun (WGS) entry which is preliminary data.</text>
</comment>
<keyword evidence="1" id="KW-0812">Transmembrane</keyword>
<sequence>MDASVVVGIIGISIAIIGLIIKLKKKKITLPVTNFNEKDYTKKYIFELRNISTCREEGNKAERVPIGFKFFSFKYPISVRNSKILYVYAKNEKKLKRLHKKVKRIINHNNKT</sequence>
<evidence type="ECO:0000313" key="2">
    <source>
        <dbReference type="EMBL" id="KKM04956.1"/>
    </source>
</evidence>
<protein>
    <submittedName>
        <fullName evidence="2">Uncharacterized protein</fullName>
    </submittedName>
</protein>
<feature type="transmembrane region" description="Helical" evidence="1">
    <location>
        <begin position="6"/>
        <end position="23"/>
    </location>
</feature>
<dbReference type="EMBL" id="LAZR01016334">
    <property type="protein sequence ID" value="KKM04956.1"/>
    <property type="molecule type" value="Genomic_DNA"/>
</dbReference>
<gene>
    <name evidence="2" type="ORF">LCGC14_1758950</name>
</gene>
<accession>A0A0F9JGQ3</accession>
<proteinExistence type="predicted"/>
<name>A0A0F9JGQ3_9ZZZZ</name>